<protein>
    <recommendedName>
        <fullName evidence="7">Leishmanolysin-like peptidase</fullName>
        <ecNumber evidence="7">3.4.24.-</ecNumber>
    </recommendedName>
</protein>
<dbReference type="InterPro" id="IPR001577">
    <property type="entry name" value="Peptidase_M8"/>
</dbReference>
<dbReference type="Pfam" id="PF01457">
    <property type="entry name" value="Peptidase_M8"/>
    <property type="match status" value="1"/>
</dbReference>
<keyword evidence="10" id="KW-1185">Reference proteome</keyword>
<evidence type="ECO:0000313" key="9">
    <source>
        <dbReference type="EMBL" id="EKF32243.1"/>
    </source>
</evidence>
<dbReference type="GO" id="GO:0016020">
    <property type="term" value="C:membrane"/>
    <property type="evidence" value="ECO:0007669"/>
    <property type="project" value="InterPro"/>
</dbReference>
<feature type="region of interest" description="Disordered" evidence="8">
    <location>
        <begin position="86"/>
        <end position="198"/>
    </location>
</feature>
<comment type="cofactor">
    <cofactor evidence="7">
        <name>Zn(2+)</name>
        <dbReference type="ChEBI" id="CHEBI:29105"/>
    </cofactor>
    <text evidence="7">Binds 1 zinc ion per subunit.</text>
</comment>
<accession>K2MAR8</accession>
<feature type="non-terminal residue" evidence="9">
    <location>
        <position position="1"/>
    </location>
</feature>
<evidence type="ECO:0000256" key="1">
    <source>
        <dbReference type="ARBA" id="ARBA00005860"/>
    </source>
</evidence>
<dbReference type="GO" id="GO:0007155">
    <property type="term" value="P:cell adhesion"/>
    <property type="evidence" value="ECO:0007669"/>
    <property type="project" value="InterPro"/>
</dbReference>
<evidence type="ECO:0000256" key="3">
    <source>
        <dbReference type="ARBA" id="ARBA00022723"/>
    </source>
</evidence>
<dbReference type="Proteomes" id="UP000007350">
    <property type="component" value="Unassembled WGS sequence"/>
</dbReference>
<name>K2MAR8_TRYCR</name>
<organism evidence="9 10">
    <name type="scientific">Trypanosoma cruzi marinkellei</name>
    <dbReference type="NCBI Taxonomy" id="85056"/>
    <lineage>
        <taxon>Eukaryota</taxon>
        <taxon>Discoba</taxon>
        <taxon>Euglenozoa</taxon>
        <taxon>Kinetoplastea</taxon>
        <taxon>Metakinetoplastina</taxon>
        <taxon>Trypanosomatida</taxon>
        <taxon>Trypanosomatidae</taxon>
        <taxon>Trypanosoma</taxon>
        <taxon>Schizotrypanum</taxon>
    </lineage>
</organism>
<dbReference type="GO" id="GO:0006508">
    <property type="term" value="P:proteolysis"/>
    <property type="evidence" value="ECO:0007669"/>
    <property type="project" value="UniProtKB-KW"/>
</dbReference>
<dbReference type="Gene3D" id="2.30.34.10">
    <property type="entry name" value="Leishmanolysin domain 4"/>
    <property type="match status" value="1"/>
</dbReference>
<comment type="similarity">
    <text evidence="1 7">Belongs to the peptidase M8 family.</text>
</comment>
<keyword evidence="4 7" id="KW-0378">Hydrolase</keyword>
<evidence type="ECO:0000313" key="10">
    <source>
        <dbReference type="Proteomes" id="UP000007350"/>
    </source>
</evidence>
<dbReference type="AlphaFoldDB" id="K2MAR8"/>
<dbReference type="GO" id="GO:0004222">
    <property type="term" value="F:metalloendopeptidase activity"/>
    <property type="evidence" value="ECO:0007669"/>
    <property type="project" value="UniProtKB-UniRule"/>
</dbReference>
<proteinExistence type="inferred from homology"/>
<keyword evidence="6 7" id="KW-0482">Metalloprotease</keyword>
<keyword evidence="2 7" id="KW-0645">Protease</keyword>
<evidence type="ECO:0000256" key="4">
    <source>
        <dbReference type="ARBA" id="ARBA00022801"/>
    </source>
</evidence>
<dbReference type="EC" id="3.4.24.-" evidence="7"/>
<gene>
    <name evidence="9" type="ORF">MOQ_003910</name>
</gene>
<evidence type="ECO:0000256" key="7">
    <source>
        <dbReference type="RuleBase" id="RU366077"/>
    </source>
</evidence>
<evidence type="ECO:0000256" key="5">
    <source>
        <dbReference type="ARBA" id="ARBA00022833"/>
    </source>
</evidence>
<keyword evidence="5 7" id="KW-0862">Zinc</keyword>
<keyword evidence="3 7" id="KW-0479">Metal-binding</keyword>
<reference evidence="9 10" key="1">
    <citation type="journal article" date="2012" name="BMC Genomics">
        <title>Comparative genomic analysis of human infective Trypanosoma cruzi lineages with the bat-restricted subspecies T. cruzi marinkellei.</title>
        <authorList>
            <person name="Franzen O."/>
            <person name="Talavera-Lopez C."/>
            <person name="Ochaya S."/>
            <person name="Butler C.E."/>
            <person name="Messenger L.A."/>
            <person name="Lewis M.D."/>
            <person name="Llewellyn M.S."/>
            <person name="Marinkelle C.J."/>
            <person name="Tyler K.M."/>
            <person name="Miles M.A."/>
            <person name="Andersson B."/>
        </authorList>
    </citation>
    <scope>NUCLEOTIDE SEQUENCE [LARGE SCALE GENOMIC DNA]</scope>
    <source>
        <strain evidence="9 10">B7</strain>
    </source>
</reference>
<evidence type="ECO:0000256" key="2">
    <source>
        <dbReference type="ARBA" id="ARBA00022670"/>
    </source>
</evidence>
<dbReference type="GO" id="GO:0046872">
    <property type="term" value="F:metal ion binding"/>
    <property type="evidence" value="ECO:0007669"/>
    <property type="project" value="UniProtKB-KW"/>
</dbReference>
<comment type="caution">
    <text evidence="9">The sequence shown here is derived from an EMBL/GenBank/DDBJ whole genome shotgun (WGS) entry which is preliminary data.</text>
</comment>
<evidence type="ECO:0000256" key="6">
    <source>
        <dbReference type="ARBA" id="ARBA00023049"/>
    </source>
</evidence>
<dbReference type="SUPFAM" id="SSF55486">
    <property type="entry name" value="Metalloproteases ('zincins'), catalytic domain"/>
    <property type="match status" value="1"/>
</dbReference>
<evidence type="ECO:0000256" key="8">
    <source>
        <dbReference type="SAM" id="MobiDB-lite"/>
    </source>
</evidence>
<dbReference type="EMBL" id="AHKC01010057">
    <property type="protein sequence ID" value="EKF32243.1"/>
    <property type="molecule type" value="Genomic_DNA"/>
</dbReference>
<sequence length="219" mass="23872">DAELHSTNDNHKSVMGVCAQVLCAEGTVKVKYRDSKDFEPCPDGTEISVTLNGFQKGGKIKCPKYGEVCTIAANGSSLVIPSALEDDNAEEQEKEKREASVVAPALSQAEEPSTGEPHEEEPLAEEPPTVESHAAASSTEEPHAAASSTEEPHAEASIAVKTPELPVVQATLQAPQQESKAEQKIQRWGNPPPHSNCRRIHRREVSRRRWLRTPMPLEE</sequence>